<evidence type="ECO:0000256" key="1">
    <source>
        <dbReference type="ARBA" id="ARBA00004651"/>
    </source>
</evidence>
<feature type="transmembrane region" description="Helical" evidence="7">
    <location>
        <begin position="47"/>
        <end position="65"/>
    </location>
</feature>
<evidence type="ECO:0000313" key="8">
    <source>
        <dbReference type="EMBL" id="ATF25701.1"/>
    </source>
</evidence>
<sequence length="151" mass="17660">MSLTTLFLGGYVVLIVLYLIYDTFIIDMLKGKTSLTIQLRKRNIMDTLIFAALFLVIFIITLFKGGTMTDAYLLLALTVLYLILSFVRQPKIRFKKEGFFYGNFFVRYDAIDQMNLAEDGILAIIANTRRHLIYVRNMDDLERMLPYFTRQ</sequence>
<dbReference type="GO" id="GO:0005886">
    <property type="term" value="C:plasma membrane"/>
    <property type="evidence" value="ECO:0007669"/>
    <property type="project" value="UniProtKB-SubCell"/>
</dbReference>
<dbReference type="RefSeq" id="WP_069125383.1">
    <property type="nucleotide sequence ID" value="NZ_CP023483.1"/>
</dbReference>
<accession>A0A1D2L3U2</accession>
<proteinExistence type="inferred from homology"/>
<name>A0A1D2L3U2_BROTH</name>
<keyword evidence="5 7" id="KW-1133">Transmembrane helix</keyword>
<dbReference type="KEGG" id="bths:CNY62_04450"/>
<dbReference type="InterPro" id="IPR009328">
    <property type="entry name" value="DUF986"/>
</dbReference>
<dbReference type="Proteomes" id="UP000243591">
    <property type="component" value="Chromosome"/>
</dbReference>
<reference evidence="8 9" key="1">
    <citation type="submission" date="2017-09" db="EMBL/GenBank/DDBJ databases">
        <title>Complete Genome Sequences of Two Strains of the Meat Spoilage Bacterium Brochothrix thermosphacta Isolated from Ground Chicken.</title>
        <authorList>
            <person name="Paoli G.C."/>
            <person name="Wijey C."/>
            <person name="Chen C.-Y."/>
            <person name="Nguyen L."/>
            <person name="Yan X."/>
            <person name="Irwin P.L."/>
        </authorList>
    </citation>
    <scope>NUCLEOTIDE SEQUENCE [LARGE SCALE GENOMIC DNA]</scope>
    <source>
        <strain evidence="8 9">BI</strain>
    </source>
</reference>
<comment type="similarity">
    <text evidence="2 7">Belongs to the UPF0266 family.</text>
</comment>
<protein>
    <recommendedName>
        <fullName evidence="7">UPF0266 membrane protein CNY62_04450</fullName>
    </recommendedName>
</protein>
<feature type="transmembrane region" description="Helical" evidence="7">
    <location>
        <begin position="6"/>
        <end position="26"/>
    </location>
</feature>
<keyword evidence="6 7" id="KW-0472">Membrane</keyword>
<comment type="subcellular location">
    <subcellularLocation>
        <location evidence="1 7">Cell membrane</location>
        <topology evidence="1 7">Multi-pass membrane protein</topology>
    </subcellularLocation>
</comment>
<keyword evidence="3 7" id="KW-1003">Cell membrane</keyword>
<evidence type="ECO:0000256" key="7">
    <source>
        <dbReference type="HAMAP-Rule" id="MF_01071"/>
    </source>
</evidence>
<evidence type="ECO:0000313" key="9">
    <source>
        <dbReference type="Proteomes" id="UP000243591"/>
    </source>
</evidence>
<dbReference type="HAMAP" id="MF_01071">
    <property type="entry name" value="UPF0266"/>
    <property type="match status" value="1"/>
</dbReference>
<dbReference type="EMBL" id="CP023483">
    <property type="protein sequence ID" value="ATF25701.1"/>
    <property type="molecule type" value="Genomic_DNA"/>
</dbReference>
<organism evidence="8 9">
    <name type="scientific">Brochothrix thermosphacta</name>
    <name type="common">Microbacterium thermosphactum</name>
    <dbReference type="NCBI Taxonomy" id="2756"/>
    <lineage>
        <taxon>Bacteria</taxon>
        <taxon>Bacillati</taxon>
        <taxon>Bacillota</taxon>
        <taxon>Bacilli</taxon>
        <taxon>Bacillales</taxon>
        <taxon>Listeriaceae</taxon>
        <taxon>Brochothrix</taxon>
    </lineage>
</organism>
<evidence type="ECO:0000256" key="3">
    <source>
        <dbReference type="ARBA" id="ARBA00022475"/>
    </source>
</evidence>
<keyword evidence="9" id="KW-1185">Reference proteome</keyword>
<keyword evidence="4 7" id="KW-0812">Transmembrane</keyword>
<gene>
    <name evidence="8" type="ORF">CNY62_04450</name>
</gene>
<evidence type="ECO:0000256" key="4">
    <source>
        <dbReference type="ARBA" id="ARBA00022692"/>
    </source>
</evidence>
<evidence type="ECO:0000256" key="2">
    <source>
        <dbReference type="ARBA" id="ARBA00009962"/>
    </source>
</evidence>
<dbReference type="AlphaFoldDB" id="A0A1D2L3U2"/>
<feature type="transmembrane region" description="Helical" evidence="7">
    <location>
        <begin position="71"/>
        <end position="87"/>
    </location>
</feature>
<dbReference type="OrthoDB" id="2360740at2"/>
<evidence type="ECO:0000256" key="6">
    <source>
        <dbReference type="ARBA" id="ARBA00023136"/>
    </source>
</evidence>
<dbReference type="Pfam" id="PF06173">
    <property type="entry name" value="DUF986"/>
    <property type="match status" value="1"/>
</dbReference>
<dbReference type="STRING" id="2756.BFR44_07410"/>
<evidence type="ECO:0000256" key="5">
    <source>
        <dbReference type="ARBA" id="ARBA00022989"/>
    </source>
</evidence>